<dbReference type="SMART" id="SM00052">
    <property type="entry name" value="EAL"/>
    <property type="match status" value="1"/>
</dbReference>
<dbReference type="SMART" id="SM00267">
    <property type="entry name" value="GGDEF"/>
    <property type="match status" value="1"/>
</dbReference>
<dbReference type="SUPFAM" id="SSF141868">
    <property type="entry name" value="EAL domain-like"/>
    <property type="match status" value="1"/>
</dbReference>
<dbReference type="Gene3D" id="3.30.70.270">
    <property type="match status" value="1"/>
</dbReference>
<dbReference type="InterPro" id="IPR001633">
    <property type="entry name" value="EAL_dom"/>
</dbReference>
<dbReference type="InterPro" id="IPR000160">
    <property type="entry name" value="GGDEF_dom"/>
</dbReference>
<dbReference type="PANTHER" id="PTHR33121">
    <property type="entry name" value="CYCLIC DI-GMP PHOSPHODIESTERASE PDEF"/>
    <property type="match status" value="1"/>
</dbReference>
<dbReference type="EMBL" id="AP014568">
    <property type="protein sequence ID" value="BAO82066.1"/>
    <property type="molecule type" value="Genomic_DNA"/>
</dbReference>
<accession>A0A060NIS6</accession>
<evidence type="ECO:0000259" key="2">
    <source>
        <dbReference type="PROSITE" id="PS50885"/>
    </source>
</evidence>
<dbReference type="SMART" id="SM00304">
    <property type="entry name" value="HAMP"/>
    <property type="match status" value="1"/>
</dbReference>
<feature type="domain" description="HAMP" evidence="2">
    <location>
        <begin position="311"/>
        <end position="364"/>
    </location>
</feature>
<dbReference type="InterPro" id="IPR029787">
    <property type="entry name" value="Nucleotide_cyclase"/>
</dbReference>
<dbReference type="PANTHER" id="PTHR33121:SF79">
    <property type="entry name" value="CYCLIC DI-GMP PHOSPHODIESTERASE PDED-RELATED"/>
    <property type="match status" value="1"/>
</dbReference>
<dbReference type="InterPro" id="IPR035919">
    <property type="entry name" value="EAL_sf"/>
</dbReference>
<feature type="domain" description="GGDEF" evidence="3">
    <location>
        <begin position="400"/>
        <end position="532"/>
    </location>
</feature>
<dbReference type="KEGG" id="cbaa:SRAA_2212"/>
<dbReference type="STRING" id="1458425.SRAA_2212"/>
<dbReference type="GO" id="GO:0016020">
    <property type="term" value="C:membrane"/>
    <property type="evidence" value="ECO:0007669"/>
    <property type="project" value="InterPro"/>
</dbReference>
<dbReference type="CDD" id="cd06225">
    <property type="entry name" value="HAMP"/>
    <property type="match status" value="1"/>
</dbReference>
<protein>
    <submittedName>
        <fullName evidence="4">Predicted signal transduction protein containing a membrane domain, an EAL and a GGDEF domain</fullName>
    </submittedName>
</protein>
<dbReference type="Pfam" id="PF00672">
    <property type="entry name" value="HAMP"/>
    <property type="match status" value="1"/>
</dbReference>
<dbReference type="SUPFAM" id="SSF158472">
    <property type="entry name" value="HAMP domain-like"/>
    <property type="match status" value="1"/>
</dbReference>
<dbReference type="PROSITE" id="PS50887">
    <property type="entry name" value="GGDEF"/>
    <property type="match status" value="1"/>
</dbReference>
<dbReference type="Gene3D" id="3.20.20.450">
    <property type="entry name" value="EAL domain"/>
    <property type="match status" value="1"/>
</dbReference>
<dbReference type="Pfam" id="PF00563">
    <property type="entry name" value="EAL"/>
    <property type="match status" value="1"/>
</dbReference>
<keyword evidence="5" id="KW-1185">Reference proteome</keyword>
<dbReference type="Pfam" id="PF00990">
    <property type="entry name" value="GGDEF"/>
    <property type="match status" value="1"/>
</dbReference>
<dbReference type="Gene3D" id="6.10.340.10">
    <property type="match status" value="1"/>
</dbReference>
<reference evidence="4 5" key="1">
    <citation type="journal article" date="2014" name="Nat. Commun.">
        <title>Physiological and genomic features of highly alkaliphilic hydrogen-utilizing Betaproteobacteria from a continental serpentinizing site.</title>
        <authorList>
            <person name="Suzuki S."/>
            <person name="Kuenen J.G."/>
            <person name="Schipper K."/>
            <person name="van der Velde S."/>
            <person name="Ishii S."/>
            <person name="Wu A."/>
            <person name="Sorokin D.Y."/>
            <person name="Tenney A."/>
            <person name="Meng X.Y."/>
            <person name="Morrill P.L."/>
            <person name="Kamagata Y."/>
            <person name="Muyzer G."/>
            <person name="Nealson K.H."/>
        </authorList>
    </citation>
    <scope>NUCLEOTIDE SEQUENCE [LARGE SCALE GENOMIC DNA]</scope>
    <source>
        <strain evidence="4 5">A1</strain>
    </source>
</reference>
<proteinExistence type="predicted"/>
<dbReference type="GO" id="GO:0007165">
    <property type="term" value="P:signal transduction"/>
    <property type="evidence" value="ECO:0007669"/>
    <property type="project" value="InterPro"/>
</dbReference>
<organism evidence="4 5">
    <name type="scientific">Serpentinimonas raichei</name>
    <dbReference type="NCBI Taxonomy" id="1458425"/>
    <lineage>
        <taxon>Bacteria</taxon>
        <taxon>Pseudomonadati</taxon>
        <taxon>Pseudomonadota</taxon>
        <taxon>Betaproteobacteria</taxon>
        <taxon>Burkholderiales</taxon>
        <taxon>Comamonadaceae</taxon>
        <taxon>Serpentinimonas</taxon>
    </lineage>
</organism>
<dbReference type="NCBIfam" id="TIGR00254">
    <property type="entry name" value="GGDEF"/>
    <property type="match status" value="1"/>
</dbReference>
<evidence type="ECO:0000259" key="1">
    <source>
        <dbReference type="PROSITE" id="PS50883"/>
    </source>
</evidence>
<evidence type="ECO:0000259" key="3">
    <source>
        <dbReference type="PROSITE" id="PS50887"/>
    </source>
</evidence>
<evidence type="ECO:0000313" key="4">
    <source>
        <dbReference type="EMBL" id="BAO82066.1"/>
    </source>
</evidence>
<name>A0A060NIS6_9BURK</name>
<gene>
    <name evidence="4" type="ORF">SRAA_2212</name>
</gene>
<feature type="domain" description="EAL" evidence="1">
    <location>
        <begin position="540"/>
        <end position="793"/>
    </location>
</feature>
<dbReference type="SUPFAM" id="SSF55073">
    <property type="entry name" value="Nucleotide cyclase"/>
    <property type="match status" value="1"/>
</dbReference>
<dbReference type="Proteomes" id="UP000067461">
    <property type="component" value="Chromosome"/>
</dbReference>
<sequence length="796" mass="87078">MWASVALVMLMLLLLFGFVQALITQQAKQQLTHELQAAERVWRSLLQQESNRLLDGASLLASNHELRRALGRKDMAQMEAALALEGKRIGAQITAVLDPDLRLQVTNPLDSLFLLWLKHNAYPQMARSSGPAVGNQPPAWLQDADSLARLLQALAEHTTRDRQRSVLALLGGAPYQFVAAPIVDQNLNRVQGWVLMGFALAPALATQLHTDLEVHVALLAAPSQQPTSLVFSTLDQPPPGLEVLNGYVWIDGDRYARHPVALPAWGGELHTVLLRSHTQAMAPFVQLQVGWALLSLGGLILFGWASSRSMRRITGPLAVLQRAARSLEQGRFDAPLPPSSGHDEVSQLSRGFEAMRQSLAEQQTEIRRLAYRDRLTGLPNRQRFVEAVELALGQQTPGQPPLSVLTLNLDRFKHVNEVMGYAFGDELLRAVSQRLLEAVGPTHLLARLGGDEFGVLLSGLSAPQALEQARLILAQLGAGVVISGQRVDVRASAGLAEGPRDANEAGGLVNRAEMAMRQAKRRTAGVLCFVPEHDRSQVADLSLLGAMRDGIARGELRLYLQPKLPLLPTRAVAAEALLRWQHPTEGLIAPARFIPFAEQTGFISELTTWVIDAAAQASAQWAQQGFVCPVAVNVSTRDLLDPTFADRVAACLARHRVDASQISLEITESALMEDPERALATLHQLAALGLDLAIDDYGTGYSSLTYLKQLPVQTLKIDQTFIGQMASDSRDAAIVQSSLDLAHQLGLRVVAEGVEDAATLQRLRAWGCDWAQGYHIAKPMPWEQFAPWWAWQHQPS</sequence>
<dbReference type="InterPro" id="IPR003660">
    <property type="entry name" value="HAMP_dom"/>
</dbReference>
<dbReference type="InterPro" id="IPR043128">
    <property type="entry name" value="Rev_trsase/Diguanyl_cyclase"/>
</dbReference>
<dbReference type="HOGENOM" id="CLU_000445_70_46_4"/>
<dbReference type="AlphaFoldDB" id="A0A060NIS6"/>
<dbReference type="CDD" id="cd01948">
    <property type="entry name" value="EAL"/>
    <property type="match status" value="1"/>
</dbReference>
<dbReference type="InterPro" id="IPR050706">
    <property type="entry name" value="Cyclic-di-GMP_PDE-like"/>
</dbReference>
<evidence type="ECO:0000313" key="5">
    <source>
        <dbReference type="Proteomes" id="UP000067461"/>
    </source>
</evidence>
<dbReference type="PROSITE" id="PS50883">
    <property type="entry name" value="EAL"/>
    <property type="match status" value="1"/>
</dbReference>
<dbReference type="GO" id="GO:0071111">
    <property type="term" value="F:cyclic-guanylate-specific phosphodiesterase activity"/>
    <property type="evidence" value="ECO:0007669"/>
    <property type="project" value="InterPro"/>
</dbReference>
<dbReference type="PROSITE" id="PS50885">
    <property type="entry name" value="HAMP"/>
    <property type="match status" value="1"/>
</dbReference>
<dbReference type="CDD" id="cd01949">
    <property type="entry name" value="GGDEF"/>
    <property type="match status" value="1"/>
</dbReference>